<evidence type="ECO:0000313" key="6">
    <source>
        <dbReference type="EMBL" id="TCV89244.1"/>
    </source>
</evidence>
<keyword evidence="1" id="KW-0285">Flavoprotein</keyword>
<dbReference type="InterPro" id="IPR011251">
    <property type="entry name" value="Luciferase-like_dom"/>
</dbReference>
<dbReference type="InterPro" id="IPR036661">
    <property type="entry name" value="Luciferase-like_sf"/>
</dbReference>
<dbReference type="SUPFAM" id="SSF51679">
    <property type="entry name" value="Bacterial luciferase-like"/>
    <property type="match status" value="1"/>
</dbReference>
<accession>A0A4R3YEF8</accession>
<dbReference type="Gene3D" id="3.20.20.30">
    <property type="entry name" value="Luciferase-like domain"/>
    <property type="match status" value="1"/>
</dbReference>
<dbReference type="NCBIfam" id="TIGR03571">
    <property type="entry name" value="lucif_BA3436"/>
    <property type="match status" value="1"/>
</dbReference>
<evidence type="ECO:0000256" key="3">
    <source>
        <dbReference type="ARBA" id="ARBA00023002"/>
    </source>
</evidence>
<evidence type="ECO:0000256" key="2">
    <source>
        <dbReference type="ARBA" id="ARBA00022643"/>
    </source>
</evidence>
<name>A0A4R3YEF8_9PAST</name>
<gene>
    <name evidence="6" type="ORF">EDC16_102121</name>
    <name evidence="7" type="ORF">FHQ21_01580</name>
</gene>
<dbReference type="PANTHER" id="PTHR30011">
    <property type="entry name" value="ALKANESULFONATE MONOOXYGENASE-RELATED"/>
    <property type="match status" value="1"/>
</dbReference>
<dbReference type="Proteomes" id="UP000305526">
    <property type="component" value="Unassembled WGS sequence"/>
</dbReference>
<keyword evidence="3 7" id="KW-0560">Oxidoreductase</keyword>
<dbReference type="EC" id="1.-.-.-" evidence="7"/>
<evidence type="ECO:0000313" key="8">
    <source>
        <dbReference type="Proteomes" id="UP000294619"/>
    </source>
</evidence>
<dbReference type="InterPro" id="IPR051260">
    <property type="entry name" value="Diverse_substr_monoxygenases"/>
</dbReference>
<dbReference type="EMBL" id="SMCP01000002">
    <property type="protein sequence ID" value="TCV89244.1"/>
    <property type="molecule type" value="Genomic_DNA"/>
</dbReference>
<dbReference type="EMBL" id="VDGV01000009">
    <property type="protein sequence ID" value="TNG93373.1"/>
    <property type="molecule type" value="Genomic_DNA"/>
</dbReference>
<feature type="domain" description="Luciferase-like" evidence="5">
    <location>
        <begin position="42"/>
        <end position="285"/>
    </location>
</feature>
<dbReference type="PANTHER" id="PTHR30011:SF16">
    <property type="entry name" value="C2H2 FINGER DOMAIN TRANSCRIPTION FACTOR (EUROFUNG)-RELATED"/>
    <property type="match status" value="1"/>
</dbReference>
<evidence type="ECO:0000313" key="7">
    <source>
        <dbReference type="EMBL" id="TNG93373.1"/>
    </source>
</evidence>
<evidence type="ECO:0000256" key="1">
    <source>
        <dbReference type="ARBA" id="ARBA00022630"/>
    </source>
</evidence>
<keyword evidence="4" id="KW-0503">Monooxygenase</keyword>
<proteinExistence type="predicted"/>
<evidence type="ECO:0000256" key="4">
    <source>
        <dbReference type="ARBA" id="ARBA00023033"/>
    </source>
</evidence>
<keyword evidence="2" id="KW-0288">FMN</keyword>
<dbReference type="InterPro" id="IPR020020">
    <property type="entry name" value="Luciferase-type_oxidoreductase"/>
</dbReference>
<dbReference type="GO" id="GO:0004497">
    <property type="term" value="F:monooxygenase activity"/>
    <property type="evidence" value="ECO:0007669"/>
    <property type="project" value="UniProtKB-KW"/>
</dbReference>
<organism evidence="6 8">
    <name type="scientific">Testudinibacter aquarius</name>
    <dbReference type="NCBI Taxonomy" id="1524974"/>
    <lineage>
        <taxon>Bacteria</taxon>
        <taxon>Pseudomonadati</taxon>
        <taxon>Pseudomonadota</taxon>
        <taxon>Gammaproteobacteria</taxon>
        <taxon>Pasteurellales</taxon>
        <taxon>Pasteurellaceae</taxon>
        <taxon>Testudinibacter</taxon>
    </lineage>
</organism>
<comment type="caution">
    <text evidence="6">The sequence shown here is derived from an EMBL/GenBank/DDBJ whole genome shotgun (WGS) entry which is preliminary data.</text>
</comment>
<evidence type="ECO:0000259" key="5">
    <source>
        <dbReference type="Pfam" id="PF00296"/>
    </source>
</evidence>
<reference evidence="6 8" key="1">
    <citation type="submission" date="2019-03" db="EMBL/GenBank/DDBJ databases">
        <title>Genomic Encyclopedia of Type Strains, Phase IV (KMG-IV): sequencing the most valuable type-strain genomes for metagenomic binning, comparative biology and taxonomic classification.</title>
        <authorList>
            <person name="Goeker M."/>
        </authorList>
    </citation>
    <scope>NUCLEOTIDE SEQUENCE [LARGE SCALE GENOMIC DNA]</scope>
    <source>
        <strain evidence="6 8">DSM 28140</strain>
    </source>
</reference>
<dbReference type="Pfam" id="PF00296">
    <property type="entry name" value="Bac_luciferase"/>
    <property type="match status" value="1"/>
</dbReference>
<dbReference type="GO" id="GO:0016705">
    <property type="term" value="F:oxidoreductase activity, acting on paired donors, with incorporation or reduction of molecular oxygen"/>
    <property type="evidence" value="ECO:0007669"/>
    <property type="project" value="InterPro"/>
</dbReference>
<evidence type="ECO:0000313" key="9">
    <source>
        <dbReference type="Proteomes" id="UP000305526"/>
    </source>
</evidence>
<protein>
    <submittedName>
        <fullName evidence="6">Luciferase-type oxidoreductase</fullName>
    </submittedName>
    <submittedName>
        <fullName evidence="7">TIGR03571 family LLM class oxidoreductase</fullName>
        <ecNumber evidence="7">1.-.-.-</ecNumber>
    </submittedName>
</protein>
<reference evidence="7 9" key="2">
    <citation type="submission" date="2019-05" db="EMBL/GenBank/DDBJ databases">
        <title>Pasteurellaceae isolates from reptiles.</title>
        <authorList>
            <person name="Bojesen A.M."/>
            <person name="Lund E."/>
        </authorList>
    </citation>
    <scope>NUCLEOTIDE SEQUENCE [LARGE SCALE GENOMIC DNA]</scope>
    <source>
        <strain evidence="7 9">ELNT2x</strain>
    </source>
</reference>
<dbReference type="Proteomes" id="UP000294619">
    <property type="component" value="Unassembled WGS sequence"/>
</dbReference>
<dbReference type="AlphaFoldDB" id="A0A4R3YEF8"/>
<dbReference type="RefSeq" id="WP_132965015.1">
    <property type="nucleotide sequence ID" value="NZ_LEKL01000019.1"/>
</dbReference>
<keyword evidence="9" id="KW-1185">Reference proteome</keyword>
<sequence>MNTLVLPDYLQHHAGFSRTFVPNRLTLGVIAPFLPYPDSPFPDLESMGQMAKMADDGGVAALWVRDVPLYDPAFGDVGQAYDTSVMLGYLSAMTKRIAIGTAGYVSPLRNPILTAKEATSADQLSGGRFILGLASGDRPVEYPVFQQDFDQRAERFRENWQIIRTLSEQKFPVQHNRLGGSFTGNLDLVPKPVHGRLPMIAIGRARQEISWFANQADAWIWHGVAPEQLRSILKQLRELGDGKTWKPFGYGIFVELSENAHEPVRLFNHAYLRGGSKGLVEFWQEQEAQGVAHVSVNFKPSRRPAVELMQDFVENIMPHFQAA</sequence>